<gene>
    <name evidence="1" type="ORF">F2P81_007397</name>
</gene>
<dbReference type="EMBL" id="VEVO01000006">
    <property type="protein sequence ID" value="KAF0041499.1"/>
    <property type="molecule type" value="Genomic_DNA"/>
</dbReference>
<organism evidence="1 2">
    <name type="scientific">Scophthalmus maximus</name>
    <name type="common">Turbot</name>
    <name type="synonym">Psetta maxima</name>
    <dbReference type="NCBI Taxonomy" id="52904"/>
    <lineage>
        <taxon>Eukaryota</taxon>
        <taxon>Metazoa</taxon>
        <taxon>Chordata</taxon>
        <taxon>Craniata</taxon>
        <taxon>Vertebrata</taxon>
        <taxon>Euteleostomi</taxon>
        <taxon>Actinopterygii</taxon>
        <taxon>Neopterygii</taxon>
        <taxon>Teleostei</taxon>
        <taxon>Neoteleostei</taxon>
        <taxon>Acanthomorphata</taxon>
        <taxon>Carangaria</taxon>
        <taxon>Pleuronectiformes</taxon>
        <taxon>Pleuronectoidei</taxon>
        <taxon>Scophthalmidae</taxon>
        <taxon>Scophthalmus</taxon>
    </lineage>
</organism>
<dbReference type="Proteomes" id="UP000438429">
    <property type="component" value="Unassembled WGS sequence"/>
</dbReference>
<accession>A0A6A4T9K8</accession>
<name>A0A6A4T9K8_SCOMX</name>
<comment type="caution">
    <text evidence="1">The sequence shown here is derived from an EMBL/GenBank/DDBJ whole genome shotgun (WGS) entry which is preliminary data.</text>
</comment>
<sequence length="91" mass="10115">MDVTVAHRVFKTRSFSGVCRPLSDFTLPLQHALDFCQAPVRGPASRDVIFPDEGPTNGGASLWLPRICEEWICANETFIRPKSESSHLSRG</sequence>
<proteinExistence type="predicted"/>
<dbReference type="AlphaFoldDB" id="A0A6A4T9K8"/>
<evidence type="ECO:0000313" key="1">
    <source>
        <dbReference type="EMBL" id="KAF0041499.1"/>
    </source>
</evidence>
<protein>
    <submittedName>
        <fullName evidence="1">Uncharacterized protein</fullName>
    </submittedName>
</protein>
<reference evidence="1 2" key="1">
    <citation type="submission" date="2019-06" db="EMBL/GenBank/DDBJ databases">
        <title>Draft genomes of female and male turbot (Scophthalmus maximus).</title>
        <authorList>
            <person name="Xu H."/>
            <person name="Xu X.-W."/>
            <person name="Shao C."/>
            <person name="Chen S."/>
        </authorList>
    </citation>
    <scope>NUCLEOTIDE SEQUENCE [LARGE SCALE GENOMIC DNA]</scope>
    <source>
        <strain evidence="1">Ysfricsl-2016a</strain>
        <tissue evidence="1">Blood</tissue>
    </source>
</reference>
<evidence type="ECO:0000313" key="2">
    <source>
        <dbReference type="Proteomes" id="UP000438429"/>
    </source>
</evidence>